<comment type="caution">
    <text evidence="1">The sequence shown here is derived from an EMBL/GenBank/DDBJ whole genome shotgun (WGS) entry which is preliminary data.</text>
</comment>
<reference evidence="1" key="1">
    <citation type="submission" date="2017-07" db="EMBL/GenBank/DDBJ databases">
        <title>Leptospira spp. isolated from tropical soils.</title>
        <authorList>
            <person name="Thibeaux R."/>
            <person name="Iraola G."/>
            <person name="Ferres I."/>
            <person name="Bierque E."/>
            <person name="Girault D."/>
            <person name="Soupe-Gilbert M.-E."/>
            <person name="Picardeau M."/>
            <person name="Goarant C."/>
        </authorList>
    </citation>
    <scope>NUCLEOTIDE SEQUENCE [LARGE SCALE GENOMIC DNA]</scope>
    <source>
        <strain evidence="1">ATI7-C-A5</strain>
    </source>
</reference>
<dbReference type="AlphaFoldDB" id="A0A2N0BE39"/>
<evidence type="ECO:0000313" key="1">
    <source>
        <dbReference type="EMBL" id="PJZ94813.1"/>
    </source>
</evidence>
<sequence length="60" mass="6910">MPDYKSTLACKRRRAVIEGRTHKAESGTFYQWIKVKSGFNSVLESGNGSRWDESPYTRPE</sequence>
<name>A0A2N0BE39_9LEPT</name>
<gene>
    <name evidence="1" type="ORF">CH379_00535</name>
</gene>
<organism evidence="1">
    <name type="scientific">Leptospira ellisii</name>
    <dbReference type="NCBI Taxonomy" id="2023197"/>
    <lineage>
        <taxon>Bacteria</taxon>
        <taxon>Pseudomonadati</taxon>
        <taxon>Spirochaetota</taxon>
        <taxon>Spirochaetia</taxon>
        <taxon>Leptospirales</taxon>
        <taxon>Leptospiraceae</taxon>
        <taxon>Leptospira</taxon>
    </lineage>
</organism>
<accession>A0A2N0BE39</accession>
<dbReference type="EMBL" id="NPEF01000003">
    <property type="protein sequence ID" value="PJZ94813.1"/>
    <property type="molecule type" value="Genomic_DNA"/>
</dbReference>
<protein>
    <submittedName>
        <fullName evidence="1">Uncharacterized protein</fullName>
    </submittedName>
</protein>
<proteinExistence type="predicted"/>